<protein>
    <submittedName>
        <fullName evidence="1">Uncharacterized protein</fullName>
    </submittedName>
</protein>
<dbReference type="Gene3D" id="1.10.1740.10">
    <property type="match status" value="1"/>
</dbReference>
<dbReference type="GO" id="GO:0003700">
    <property type="term" value="F:DNA-binding transcription factor activity"/>
    <property type="evidence" value="ECO:0007669"/>
    <property type="project" value="InterPro"/>
</dbReference>
<dbReference type="RefSeq" id="WP_103681110.1">
    <property type="nucleotide sequence ID" value="NZ_LPWH01000122.1"/>
</dbReference>
<accession>A0A2S4JG64</accession>
<dbReference type="AlphaFoldDB" id="A0A2S4JG64"/>
<proteinExistence type="predicted"/>
<sequence length="283" mass="33647">MKSLNHYHQDYLAGKISWDRFVAEALKFMRKALSRRNRLGREEVEDIIADFYPRLMPMTTGYQDQGSSFEAYLATTLYHSSREYVRRRIEHRKNLIYLSDEGDLWLAREELVGEPDITFHYGTHEPDLLPLQERGTAESLNRQFLFLFCKNVPLLSCQDCETFAAILDLPLSWITAIREYCQRHRTDRVQRRTILRERRDRHYSAMMRYQRDLQEADPSIRERLKDRSDHHRRLWLLYIQRLKRQNLHLSNREVAILLGIPKGTVDSSLHTLGKRLASSLATQ</sequence>
<dbReference type="InterPro" id="IPR013325">
    <property type="entry name" value="RNA_pol_sigma_r2"/>
</dbReference>
<dbReference type="SUPFAM" id="SSF88946">
    <property type="entry name" value="Sigma2 domain of RNA polymerase sigma factors"/>
    <property type="match status" value="1"/>
</dbReference>
<reference evidence="2" key="1">
    <citation type="submission" date="2015-12" db="EMBL/GenBank/DDBJ databases">
        <authorList>
            <person name="Lodha T.D."/>
            <person name="Chintalapati S."/>
            <person name="Chintalapati V.R."/>
            <person name="Sravanthi T."/>
        </authorList>
    </citation>
    <scope>NUCLEOTIDE SEQUENCE [LARGE SCALE GENOMIC DNA]</scope>
    <source>
        <strain evidence="2">JC133</strain>
    </source>
</reference>
<keyword evidence="2" id="KW-1185">Reference proteome</keyword>
<name>A0A2S4JG64_9SPIO</name>
<comment type="caution">
    <text evidence="1">The sequence shown here is derived from an EMBL/GenBank/DDBJ whole genome shotgun (WGS) entry which is preliminary data.</text>
</comment>
<evidence type="ECO:0000313" key="2">
    <source>
        <dbReference type="Proteomes" id="UP000237350"/>
    </source>
</evidence>
<dbReference type="Proteomes" id="UP000237350">
    <property type="component" value="Unassembled WGS sequence"/>
</dbReference>
<dbReference type="InterPro" id="IPR036388">
    <property type="entry name" value="WH-like_DNA-bd_sf"/>
</dbReference>
<dbReference type="GO" id="GO:0006352">
    <property type="term" value="P:DNA-templated transcription initiation"/>
    <property type="evidence" value="ECO:0007669"/>
    <property type="project" value="InterPro"/>
</dbReference>
<organism evidence="1 2">
    <name type="scientific">Alkalispirochaeta sphaeroplastigenens</name>
    <dbReference type="NCBI Taxonomy" id="1187066"/>
    <lineage>
        <taxon>Bacteria</taxon>
        <taxon>Pseudomonadati</taxon>
        <taxon>Spirochaetota</taxon>
        <taxon>Spirochaetia</taxon>
        <taxon>Spirochaetales</taxon>
        <taxon>Spirochaetaceae</taxon>
        <taxon>Alkalispirochaeta</taxon>
    </lineage>
</organism>
<gene>
    <name evidence="1" type="ORF">AU468_13050</name>
</gene>
<evidence type="ECO:0000313" key="1">
    <source>
        <dbReference type="EMBL" id="POQ98512.1"/>
    </source>
</evidence>
<dbReference type="OrthoDB" id="360007at2"/>
<dbReference type="Gene3D" id="1.10.10.10">
    <property type="entry name" value="Winged helix-like DNA-binding domain superfamily/Winged helix DNA-binding domain"/>
    <property type="match status" value="1"/>
</dbReference>
<dbReference type="EMBL" id="LPWH01000122">
    <property type="protein sequence ID" value="POQ98512.1"/>
    <property type="molecule type" value="Genomic_DNA"/>
</dbReference>